<feature type="transmembrane region" description="Helical" evidence="1">
    <location>
        <begin position="194"/>
        <end position="214"/>
    </location>
</feature>
<sequence>MSLIGVNTNFFQDFGSLHIFVTMVFIVWLIIFIYSLKIYGVKKTIRYFLPITIVSIIGELCAIANSGYQYPGYLFYINAFGGSLPVIIGLGWSVNLFICMHLGKDVATRFFKEKNFKQIFFISVFAGFFGSLLDLLEDPLAYHNNWWIWPQTADKLYLFDVPLTNFFGWFGIIASMTMLTLLIDRSHYSENRKVLINITIPLTLLMLLAPYFYFT</sequence>
<dbReference type="AlphaFoldDB" id="X1N888"/>
<protein>
    <recommendedName>
        <fullName evidence="3">Carotenoid biosynthesis protein</fullName>
    </recommendedName>
</protein>
<keyword evidence="1" id="KW-1133">Transmembrane helix</keyword>
<reference evidence="2" key="1">
    <citation type="journal article" date="2014" name="Front. Microbiol.">
        <title>High frequency of phylogenetically diverse reductive dehalogenase-homologous genes in deep subseafloor sedimentary metagenomes.</title>
        <authorList>
            <person name="Kawai M."/>
            <person name="Futagami T."/>
            <person name="Toyoda A."/>
            <person name="Takaki Y."/>
            <person name="Nishi S."/>
            <person name="Hori S."/>
            <person name="Arai W."/>
            <person name="Tsubouchi T."/>
            <person name="Morono Y."/>
            <person name="Uchiyama I."/>
            <person name="Ito T."/>
            <person name="Fujiyama A."/>
            <person name="Inagaki F."/>
            <person name="Takami H."/>
        </authorList>
    </citation>
    <scope>NUCLEOTIDE SEQUENCE</scope>
    <source>
        <strain evidence="2">Expedition CK06-06</strain>
    </source>
</reference>
<feature type="transmembrane region" description="Helical" evidence="1">
    <location>
        <begin position="48"/>
        <end position="68"/>
    </location>
</feature>
<evidence type="ECO:0008006" key="3">
    <source>
        <dbReference type="Google" id="ProtNLM"/>
    </source>
</evidence>
<evidence type="ECO:0000256" key="1">
    <source>
        <dbReference type="SAM" id="Phobius"/>
    </source>
</evidence>
<feature type="transmembrane region" description="Helical" evidence="1">
    <location>
        <begin position="74"/>
        <end position="98"/>
    </location>
</feature>
<proteinExistence type="predicted"/>
<feature type="transmembrane region" description="Helical" evidence="1">
    <location>
        <begin position="156"/>
        <end position="182"/>
    </location>
</feature>
<accession>X1N888</accession>
<dbReference type="EMBL" id="BARV01006588">
    <property type="protein sequence ID" value="GAI14859.1"/>
    <property type="molecule type" value="Genomic_DNA"/>
</dbReference>
<evidence type="ECO:0000313" key="2">
    <source>
        <dbReference type="EMBL" id="GAI14859.1"/>
    </source>
</evidence>
<dbReference type="InterPro" id="IPR007354">
    <property type="entry name" value="CruF-like"/>
</dbReference>
<dbReference type="Pfam" id="PF04240">
    <property type="entry name" value="Caroten_synth"/>
    <property type="match status" value="1"/>
</dbReference>
<keyword evidence="1" id="KW-0812">Transmembrane</keyword>
<feature type="transmembrane region" description="Helical" evidence="1">
    <location>
        <begin position="119"/>
        <end position="136"/>
    </location>
</feature>
<gene>
    <name evidence="2" type="ORF">S06H3_13490</name>
</gene>
<keyword evidence="1" id="KW-0472">Membrane</keyword>
<organism evidence="2">
    <name type="scientific">marine sediment metagenome</name>
    <dbReference type="NCBI Taxonomy" id="412755"/>
    <lineage>
        <taxon>unclassified sequences</taxon>
        <taxon>metagenomes</taxon>
        <taxon>ecological metagenomes</taxon>
    </lineage>
</organism>
<feature type="transmembrane region" description="Helical" evidence="1">
    <location>
        <begin position="17"/>
        <end position="36"/>
    </location>
</feature>
<comment type="caution">
    <text evidence="2">The sequence shown here is derived from an EMBL/GenBank/DDBJ whole genome shotgun (WGS) entry which is preliminary data.</text>
</comment>
<name>X1N888_9ZZZZ</name>
<dbReference type="PANTHER" id="PTHR39419">
    <property type="entry name" value="SLL0814 PROTEIN"/>
    <property type="match status" value="1"/>
</dbReference>
<dbReference type="PANTHER" id="PTHR39419:SF1">
    <property type="entry name" value="SLL0814 PROTEIN"/>
    <property type="match status" value="1"/>
</dbReference>